<sequence length="76" mass="9255">MEVVIFNFLINSHLQISYTMSKHKLILMLRKEIYQTLIYLEMDGKIWLKHLMKKWKDAIKTNEKSLAWHESRVDSF</sequence>
<evidence type="ECO:0000313" key="2">
    <source>
        <dbReference type="Proteomes" id="UP000824120"/>
    </source>
</evidence>
<accession>A0A9J5ZGD9</accession>
<organism evidence="1 2">
    <name type="scientific">Solanum commersonii</name>
    <name type="common">Commerson's wild potato</name>
    <name type="synonym">Commerson's nightshade</name>
    <dbReference type="NCBI Taxonomy" id="4109"/>
    <lineage>
        <taxon>Eukaryota</taxon>
        <taxon>Viridiplantae</taxon>
        <taxon>Streptophyta</taxon>
        <taxon>Embryophyta</taxon>
        <taxon>Tracheophyta</taxon>
        <taxon>Spermatophyta</taxon>
        <taxon>Magnoliopsida</taxon>
        <taxon>eudicotyledons</taxon>
        <taxon>Gunneridae</taxon>
        <taxon>Pentapetalae</taxon>
        <taxon>asterids</taxon>
        <taxon>lamiids</taxon>
        <taxon>Solanales</taxon>
        <taxon>Solanaceae</taxon>
        <taxon>Solanoideae</taxon>
        <taxon>Solaneae</taxon>
        <taxon>Solanum</taxon>
    </lineage>
</organism>
<comment type="caution">
    <text evidence="1">The sequence shown here is derived from an EMBL/GenBank/DDBJ whole genome shotgun (WGS) entry which is preliminary data.</text>
</comment>
<name>A0A9J5ZGD9_SOLCO</name>
<keyword evidence="2" id="KW-1185">Reference proteome</keyword>
<evidence type="ECO:0000313" key="1">
    <source>
        <dbReference type="EMBL" id="KAG5611493.1"/>
    </source>
</evidence>
<proteinExistence type="predicted"/>
<dbReference type="Proteomes" id="UP000824120">
    <property type="component" value="Chromosome 4"/>
</dbReference>
<protein>
    <submittedName>
        <fullName evidence="1">Uncharacterized protein</fullName>
    </submittedName>
</protein>
<reference evidence="1 2" key="1">
    <citation type="submission" date="2020-09" db="EMBL/GenBank/DDBJ databases">
        <title>De no assembly of potato wild relative species, Solanum commersonii.</title>
        <authorList>
            <person name="Cho K."/>
        </authorList>
    </citation>
    <scope>NUCLEOTIDE SEQUENCE [LARGE SCALE GENOMIC DNA]</scope>
    <source>
        <strain evidence="1">LZ3.2</strain>
        <tissue evidence="1">Leaf</tissue>
    </source>
</reference>
<dbReference type="AlphaFoldDB" id="A0A9J5ZGD9"/>
<gene>
    <name evidence="1" type="ORF">H5410_022774</name>
</gene>
<dbReference type="EMBL" id="JACXVP010000004">
    <property type="protein sequence ID" value="KAG5611493.1"/>
    <property type="molecule type" value="Genomic_DNA"/>
</dbReference>